<proteinExistence type="predicted"/>
<evidence type="ECO:0000313" key="3">
    <source>
        <dbReference type="Proteomes" id="UP001500064"/>
    </source>
</evidence>
<feature type="compositionally biased region" description="Basic and acidic residues" evidence="1">
    <location>
        <begin position="18"/>
        <end position="40"/>
    </location>
</feature>
<evidence type="ECO:0000313" key="2">
    <source>
        <dbReference type="EMBL" id="GAA1674781.1"/>
    </source>
</evidence>
<feature type="region of interest" description="Disordered" evidence="1">
    <location>
        <begin position="1"/>
        <end position="68"/>
    </location>
</feature>
<accession>A0ABN2GPP7</accession>
<dbReference type="InterPro" id="IPR008634">
    <property type="entry name" value="Gas-vesicle_GvpO"/>
</dbReference>
<dbReference type="Pfam" id="PF05800">
    <property type="entry name" value="GvpO"/>
    <property type="match status" value="1"/>
</dbReference>
<dbReference type="Proteomes" id="UP001500064">
    <property type="component" value="Unassembled WGS sequence"/>
</dbReference>
<dbReference type="EMBL" id="BAAAMU010000100">
    <property type="protein sequence ID" value="GAA1674781.1"/>
    <property type="molecule type" value="Genomic_DNA"/>
</dbReference>
<dbReference type="RefSeq" id="WP_346112518.1">
    <property type="nucleotide sequence ID" value="NZ_BAAAMU010000100.1"/>
</dbReference>
<name>A0ABN2GPP7_9ACTN</name>
<sequence length="155" mass="17268">MTIRRPAAEQPRVRRRFRTDTPSRSREQPSEQPRKPRSEQAPEQPSKPPSEQPPERAPEPAPERAGGELTAVTAGGVGLRHIAELTSKGVEGVTSVVPADGGWVVEVEVVEDRRIPSSGDILALYQVQIDKEGSLLSYRRIRRYKRANAEYSEAY</sequence>
<protein>
    <recommendedName>
        <fullName evidence="4">Gas vesicle protein</fullName>
    </recommendedName>
</protein>
<organism evidence="2 3">
    <name type="scientific">Nonomuraea maheshkhaliensis</name>
    <dbReference type="NCBI Taxonomy" id="419590"/>
    <lineage>
        <taxon>Bacteria</taxon>
        <taxon>Bacillati</taxon>
        <taxon>Actinomycetota</taxon>
        <taxon>Actinomycetes</taxon>
        <taxon>Streptosporangiales</taxon>
        <taxon>Streptosporangiaceae</taxon>
        <taxon>Nonomuraea</taxon>
    </lineage>
</organism>
<reference evidence="2 3" key="1">
    <citation type="journal article" date="2019" name="Int. J. Syst. Evol. Microbiol.">
        <title>The Global Catalogue of Microorganisms (GCM) 10K type strain sequencing project: providing services to taxonomists for standard genome sequencing and annotation.</title>
        <authorList>
            <consortium name="The Broad Institute Genomics Platform"/>
            <consortium name="The Broad Institute Genome Sequencing Center for Infectious Disease"/>
            <person name="Wu L."/>
            <person name="Ma J."/>
        </authorList>
    </citation>
    <scope>NUCLEOTIDE SEQUENCE [LARGE SCALE GENOMIC DNA]</scope>
    <source>
        <strain evidence="2 3">JCM 13929</strain>
    </source>
</reference>
<keyword evidence="3" id="KW-1185">Reference proteome</keyword>
<comment type="caution">
    <text evidence="2">The sequence shown here is derived from an EMBL/GenBank/DDBJ whole genome shotgun (WGS) entry which is preliminary data.</text>
</comment>
<evidence type="ECO:0008006" key="4">
    <source>
        <dbReference type="Google" id="ProtNLM"/>
    </source>
</evidence>
<gene>
    <name evidence="2" type="ORF">GCM10009733_084730</name>
</gene>
<evidence type="ECO:0000256" key="1">
    <source>
        <dbReference type="SAM" id="MobiDB-lite"/>
    </source>
</evidence>
<feature type="compositionally biased region" description="Basic and acidic residues" evidence="1">
    <location>
        <begin position="53"/>
        <end position="66"/>
    </location>
</feature>